<reference evidence="1 2" key="1">
    <citation type="submission" date="2021-03" db="EMBL/GenBank/DDBJ databases">
        <title>Genomic Encyclopedia of Type Strains, Phase IV (KMG-IV): sequencing the most valuable type-strain genomes for metagenomic binning, comparative biology and taxonomic classification.</title>
        <authorList>
            <person name="Goeker M."/>
        </authorList>
    </citation>
    <scope>NUCLEOTIDE SEQUENCE [LARGE SCALE GENOMIC DNA]</scope>
    <source>
        <strain evidence="1 2">DSM 27512</strain>
    </source>
</reference>
<proteinExistence type="predicted"/>
<dbReference type="InterPro" id="IPR012674">
    <property type="entry name" value="Calycin"/>
</dbReference>
<gene>
    <name evidence="1" type="ORF">J2Z35_000061</name>
</gene>
<dbReference type="SUPFAM" id="SSF50814">
    <property type="entry name" value="Lipocalins"/>
    <property type="match status" value="1"/>
</dbReference>
<accession>A0ABS4KET7</accession>
<evidence type="ECO:0000313" key="1">
    <source>
        <dbReference type="EMBL" id="MBP2026272.1"/>
    </source>
</evidence>
<dbReference type="Gene3D" id="2.40.128.20">
    <property type="match status" value="1"/>
</dbReference>
<dbReference type="Proteomes" id="UP001314903">
    <property type="component" value="Unassembled WGS sequence"/>
</dbReference>
<dbReference type="RefSeq" id="WP_209658168.1">
    <property type="nucleotide sequence ID" value="NZ_JAGGLI010000001.1"/>
</dbReference>
<evidence type="ECO:0000313" key="2">
    <source>
        <dbReference type="Proteomes" id="UP001314903"/>
    </source>
</evidence>
<protein>
    <submittedName>
        <fullName evidence="1">Uncharacterized beta-barrel protein YwiB (DUF1934 family)</fullName>
    </submittedName>
</protein>
<dbReference type="InterPro" id="IPR015231">
    <property type="entry name" value="DUF1934"/>
</dbReference>
<keyword evidence="2" id="KW-1185">Reference proteome</keyword>
<comment type="caution">
    <text evidence="1">The sequence shown here is derived from an EMBL/GenBank/DDBJ whole genome shotgun (WGS) entry which is preliminary data.</text>
</comment>
<name>A0ABS4KET7_9FIRM</name>
<sequence length="140" mass="16007">MRETLINIKTVQLDFASKKEDVIELVTEGLFYEEGDFSILSYDESEISGMKGTKTTLTIKEGFVSMKKNGSNTSLMEFEKGKRYKSSYKTPYGDMSMEILTKDVSITKEINPFNIEINIEYEIIVKGFLEGKNKMHIMVS</sequence>
<dbReference type="Pfam" id="PF09148">
    <property type="entry name" value="DUF1934"/>
    <property type="match status" value="1"/>
</dbReference>
<dbReference type="EMBL" id="JAGGLI010000001">
    <property type="protein sequence ID" value="MBP2026272.1"/>
    <property type="molecule type" value="Genomic_DNA"/>
</dbReference>
<organism evidence="1 2">
    <name type="scientific">Acetoanaerobium pronyense</name>
    <dbReference type="NCBI Taxonomy" id="1482736"/>
    <lineage>
        <taxon>Bacteria</taxon>
        <taxon>Bacillati</taxon>
        <taxon>Bacillota</taxon>
        <taxon>Clostridia</taxon>
        <taxon>Peptostreptococcales</taxon>
        <taxon>Filifactoraceae</taxon>
        <taxon>Acetoanaerobium</taxon>
    </lineage>
</organism>